<dbReference type="GO" id="GO:0005634">
    <property type="term" value="C:nucleus"/>
    <property type="evidence" value="ECO:0007669"/>
    <property type="project" value="TreeGrafter"/>
</dbReference>
<evidence type="ECO:0000313" key="2">
    <source>
        <dbReference type="EMBL" id="DAZ99020.1"/>
    </source>
</evidence>
<dbReference type="PANTHER" id="PTHR12436:SF4">
    <property type="entry name" value="LEUKOCYTE RECEPTOR CLUSTER MEMBER 8"/>
    <property type="match status" value="1"/>
</dbReference>
<evidence type="ECO:0000313" key="3">
    <source>
        <dbReference type="Proteomes" id="UP001146120"/>
    </source>
</evidence>
<dbReference type="AlphaFoldDB" id="A0AAV2YVT0"/>
<protein>
    <recommendedName>
        <fullName evidence="1">SAC3/GANP/THP3 conserved domain-containing protein</fullName>
    </recommendedName>
</protein>
<organism evidence="2 3">
    <name type="scientific">Lagenidium giganteum</name>
    <dbReference type="NCBI Taxonomy" id="4803"/>
    <lineage>
        <taxon>Eukaryota</taxon>
        <taxon>Sar</taxon>
        <taxon>Stramenopiles</taxon>
        <taxon>Oomycota</taxon>
        <taxon>Peronosporomycetes</taxon>
        <taxon>Pythiales</taxon>
        <taxon>Pythiaceae</taxon>
    </lineage>
</organism>
<dbReference type="EMBL" id="DAKRPA010000091">
    <property type="protein sequence ID" value="DAZ99020.1"/>
    <property type="molecule type" value="Genomic_DNA"/>
</dbReference>
<evidence type="ECO:0000259" key="1">
    <source>
        <dbReference type="Pfam" id="PF03399"/>
    </source>
</evidence>
<feature type="domain" description="SAC3/GANP/THP3 conserved" evidence="1">
    <location>
        <begin position="22"/>
        <end position="118"/>
    </location>
</feature>
<accession>A0AAV2YVT0</accession>
<dbReference type="Proteomes" id="UP001146120">
    <property type="component" value="Unassembled WGS sequence"/>
</dbReference>
<dbReference type="InterPro" id="IPR005062">
    <property type="entry name" value="SAC3/GANP/THP3_conserved"/>
</dbReference>
<name>A0AAV2YVT0_9STRA</name>
<dbReference type="Gene3D" id="1.25.40.990">
    <property type="match status" value="1"/>
</dbReference>
<keyword evidence="3" id="KW-1185">Reference proteome</keyword>
<sequence length="143" mass="16041">MGLYETHARIALESGDINEFNRVQAKKALRAQEDIKHALAVREAVAMNNYHRFFMLYASAPNMAGYLMDPLVPSIRLKALRAICKAYRPQIPIDFVRQELHLKGEEGEKFINECGIVFVGGPKGERKMIDAEASDLVVSCSSE</sequence>
<comment type="caution">
    <text evidence="2">The sequence shown here is derived from an EMBL/GenBank/DDBJ whole genome shotgun (WGS) entry which is preliminary data.</text>
</comment>
<dbReference type="Pfam" id="PF03399">
    <property type="entry name" value="SAC3_GANP"/>
    <property type="match status" value="1"/>
</dbReference>
<proteinExistence type="predicted"/>
<dbReference type="InterPro" id="IPR045107">
    <property type="entry name" value="SAC3/GANP/THP3"/>
</dbReference>
<reference evidence="2" key="1">
    <citation type="submission" date="2022-11" db="EMBL/GenBank/DDBJ databases">
        <authorList>
            <person name="Morgan W.R."/>
            <person name="Tartar A."/>
        </authorList>
    </citation>
    <scope>NUCLEOTIDE SEQUENCE</scope>
    <source>
        <strain evidence="2">ARSEF 373</strain>
    </source>
</reference>
<dbReference type="PANTHER" id="PTHR12436">
    <property type="entry name" value="80 KDA MCM3-ASSOCIATED PROTEIN"/>
    <property type="match status" value="1"/>
</dbReference>
<gene>
    <name evidence="2" type="ORF">N0F65_010906</name>
</gene>
<reference evidence="2" key="2">
    <citation type="journal article" date="2023" name="Microbiol Resour">
        <title>Decontamination and Annotation of the Draft Genome Sequence of the Oomycete Lagenidium giganteum ARSEF 373.</title>
        <authorList>
            <person name="Morgan W.R."/>
            <person name="Tartar A."/>
        </authorList>
    </citation>
    <scope>NUCLEOTIDE SEQUENCE</scope>
    <source>
        <strain evidence="2">ARSEF 373</strain>
    </source>
</reference>